<comment type="caution">
    <text evidence="6">The sequence shown here is derived from an EMBL/GenBank/DDBJ whole genome shotgun (WGS) entry which is preliminary data.</text>
</comment>
<dbReference type="PROSITE" id="PS50961">
    <property type="entry name" value="HTH_LA"/>
    <property type="match status" value="1"/>
</dbReference>
<accession>A0AAN8QKM7</accession>
<evidence type="ECO:0000256" key="4">
    <source>
        <dbReference type="SAM" id="MobiDB-lite"/>
    </source>
</evidence>
<feature type="region of interest" description="Disordered" evidence="4">
    <location>
        <begin position="1119"/>
        <end position="1249"/>
    </location>
</feature>
<dbReference type="Pfam" id="PF05383">
    <property type="entry name" value="La"/>
    <property type="match status" value="1"/>
</dbReference>
<feature type="region of interest" description="Disordered" evidence="4">
    <location>
        <begin position="492"/>
        <end position="519"/>
    </location>
</feature>
<feature type="compositionally biased region" description="Basic and acidic residues" evidence="4">
    <location>
        <begin position="1181"/>
        <end position="1193"/>
    </location>
</feature>
<dbReference type="InterPro" id="IPR045180">
    <property type="entry name" value="La_dom_prot"/>
</dbReference>
<dbReference type="InterPro" id="IPR036390">
    <property type="entry name" value="WH_DNA-bd_sf"/>
</dbReference>
<dbReference type="Gene3D" id="1.10.10.10">
    <property type="entry name" value="Winged helix-like DNA-binding domain superfamily/Winged helix DNA-binding domain"/>
    <property type="match status" value="1"/>
</dbReference>
<feature type="compositionally biased region" description="Basic and acidic residues" evidence="4">
    <location>
        <begin position="60"/>
        <end position="72"/>
    </location>
</feature>
<dbReference type="GO" id="GO:0010494">
    <property type="term" value="C:cytoplasmic stress granule"/>
    <property type="evidence" value="ECO:0007669"/>
    <property type="project" value="TreeGrafter"/>
</dbReference>
<dbReference type="Pfam" id="PF26088">
    <property type="entry name" value="RRM_LARP4"/>
    <property type="match status" value="1"/>
</dbReference>
<evidence type="ECO:0000259" key="5">
    <source>
        <dbReference type="PROSITE" id="PS50961"/>
    </source>
</evidence>
<keyword evidence="1" id="KW-0597">Phosphoprotein</keyword>
<reference evidence="6 7" key="1">
    <citation type="submission" date="2021-04" db="EMBL/GenBank/DDBJ databases">
        <authorList>
            <person name="De Guttry C."/>
            <person name="Zahm M."/>
            <person name="Klopp C."/>
            <person name="Cabau C."/>
            <person name="Louis A."/>
            <person name="Berthelot C."/>
            <person name="Parey E."/>
            <person name="Roest Crollius H."/>
            <person name="Montfort J."/>
            <person name="Robinson-Rechavi M."/>
            <person name="Bucao C."/>
            <person name="Bouchez O."/>
            <person name="Gislard M."/>
            <person name="Lluch J."/>
            <person name="Milhes M."/>
            <person name="Lampietro C."/>
            <person name="Lopez Roques C."/>
            <person name="Donnadieu C."/>
            <person name="Braasch I."/>
            <person name="Desvignes T."/>
            <person name="Postlethwait J."/>
            <person name="Bobe J."/>
            <person name="Wedekind C."/>
            <person name="Guiguen Y."/>
        </authorList>
    </citation>
    <scope>NUCLEOTIDE SEQUENCE [LARGE SCALE GENOMIC DNA]</scope>
    <source>
        <strain evidence="6">Cs_M1</strain>
        <tissue evidence="6">Blood</tissue>
    </source>
</reference>
<feature type="compositionally biased region" description="Low complexity" evidence="4">
    <location>
        <begin position="1229"/>
        <end position="1240"/>
    </location>
</feature>
<proteinExistence type="predicted"/>
<keyword evidence="7" id="KW-1185">Reference proteome</keyword>
<feature type="compositionally biased region" description="Low complexity" evidence="4">
    <location>
        <begin position="1196"/>
        <end position="1211"/>
    </location>
</feature>
<feature type="region of interest" description="Disordered" evidence="4">
    <location>
        <begin position="56"/>
        <end position="104"/>
    </location>
</feature>
<dbReference type="EMBL" id="JAGTTL010000037">
    <property type="protein sequence ID" value="KAK6293062.1"/>
    <property type="molecule type" value="Genomic_DNA"/>
</dbReference>
<sequence length="1386" mass="152037">MGCCCSKELSPGLLSERTRLLQASSPEALGVKHQDGLHTNALAQLVSDQLAQHTCVPDGPAKRKLQEQEKKNNVVPDKVSTGPKARHSGVSGMRSGGPLTPQHSHEEELAIINASTGPSMVTQTNTDTHTHMDSTEAGMPHTHTAKASCGNVPYMEGSVKSPLKQKIAENTMDNSVRQRIQSTMENPPKQKMEKTMENLARQIEKTIQNPARQRIENTVENPERPRIEKTIENPERQKIENTVESPVRQRIAENALLRSTWFSQTPEPGQEETEGWGTPLVGTSPTQQLYDFRAGGDSARVGPEEDEEEDCVIRATLGRGFRARAQSFYSICSIDADDLADLSHITEPKASEPLASEQSKTVEFTAIDQSQTLEPMAFDKSHGEPPEVLVLPDLLWRSYEDPQASQQDSPIAPRDARTPPLTGDITDPDILELTSRQEESVCVKDENVCVKKRGLLSTVKTVDSSQEGENAKRDLNLHDTHNYIPTPTYPCPPNLTLTEEQLTPSPSPSSSPSPKSSPLFGALDGATCVEGIEVYQPVSVSVISEGLRRETDKEEEETILSSTLETTLTEVSPVSTLSSLSTVYPVYAVSLPIDFTVHSFKSDLRPVDMEHEVGTKPDHPFDEPLKFGCHGDDCSDVDYPVDDATMADSYLLAGVLGVEPDQIDVYASTPSYQIQFLDQGSLAVTTEMGTVGVRGQVEEGGMIDMVSELLGEEGDPTLSGLYPSPWMQSGPGLVEGEGCGGWAQRLAQGMVPSQGEGEEGCEEEQPPSSMALLGVYPTYSTLLPQDSCLWEWHHQYQPESTLVSELNPNAQVWANHMLSLDPSGPIYTDSLLPWLGVHSHLDNQEGYEQGYDLEEVGEAQLEPSVVEFPTVSANGLVQDSCKSEELIDQLKTSLESCLSRENLANDLYLVSQMDSDQFIPIATLANLEHIKKLSTDLELISDILKSLPLVDVAECGQKVRPNQGRCIVILREVPETTPPEEVKALFACESLPRIQSCEFAQNDNWFITFHTEADAQQAFQYLREEVRTFQGKPIKARIKANVMAVTSYAPKNGYRPRPMDPCTNQQPYSPYYVPPTFQQPLPQHYTMTNQSLAAVAGYTDPDLQMASFSGFMNGFPGSPSFKLSPSHKHSRGHRGQRDQRRRSGDREPGLLDDPPFFPERVPIGRLPGPPRQGRPRLSGNRRRDGEGGRRGGRGESGSSPSTGIGRRGPIGQRRRRDEKYIRGPPQSPPRSLSPSLELGPTSFPPLPPATASREILTIATSNHKATCNHKSALTDSSTSQPTTVTLQELQPITALPQKTLPLEKLKETVASPKRTTAAPPTMKESLQTMKENGPALESKKPSYAEICQRIRANQTLCANPIDHTPSGAELAPAYPAQESDPAQLPR</sequence>
<feature type="region of interest" description="Disordered" evidence="4">
    <location>
        <begin position="264"/>
        <end position="308"/>
    </location>
</feature>
<feature type="compositionally biased region" description="Basic residues" evidence="4">
    <location>
        <begin position="1125"/>
        <end position="1134"/>
    </location>
</feature>
<dbReference type="GO" id="GO:0045727">
    <property type="term" value="P:positive regulation of translation"/>
    <property type="evidence" value="ECO:0007669"/>
    <property type="project" value="TreeGrafter"/>
</dbReference>
<evidence type="ECO:0000313" key="7">
    <source>
        <dbReference type="Proteomes" id="UP001356427"/>
    </source>
</evidence>
<dbReference type="InterPro" id="IPR036388">
    <property type="entry name" value="WH-like_DNA-bd_sf"/>
</dbReference>
<gene>
    <name evidence="6" type="ORF">J4Q44_G00365630</name>
</gene>
<evidence type="ECO:0000256" key="3">
    <source>
        <dbReference type="PROSITE-ProRule" id="PRU00332"/>
    </source>
</evidence>
<name>A0AAN8QKM7_9TELE</name>
<feature type="region of interest" description="Disordered" evidence="4">
    <location>
        <begin position="1358"/>
        <end position="1386"/>
    </location>
</feature>
<feature type="domain" description="HTH La-type RNA-binding" evidence="5">
    <location>
        <begin position="880"/>
        <end position="969"/>
    </location>
</feature>
<dbReference type="GO" id="GO:0005829">
    <property type="term" value="C:cytosol"/>
    <property type="evidence" value="ECO:0007669"/>
    <property type="project" value="TreeGrafter"/>
</dbReference>
<dbReference type="InterPro" id="IPR006630">
    <property type="entry name" value="La_HTH"/>
</dbReference>
<evidence type="ECO:0000256" key="2">
    <source>
        <dbReference type="ARBA" id="ARBA00022884"/>
    </source>
</evidence>
<evidence type="ECO:0000256" key="1">
    <source>
        <dbReference type="ARBA" id="ARBA00022553"/>
    </source>
</evidence>
<dbReference type="GO" id="GO:0003730">
    <property type="term" value="F:mRNA 3'-UTR binding"/>
    <property type="evidence" value="ECO:0007669"/>
    <property type="project" value="TreeGrafter"/>
</dbReference>
<dbReference type="InterPro" id="IPR058699">
    <property type="entry name" value="RRM_LARP4/4B"/>
</dbReference>
<feature type="compositionally biased region" description="Basic and acidic residues" evidence="4">
    <location>
        <begin position="1135"/>
        <end position="1149"/>
    </location>
</feature>
<protein>
    <recommendedName>
        <fullName evidence="5">HTH La-type RNA-binding domain-containing protein</fullName>
    </recommendedName>
</protein>
<dbReference type="PANTHER" id="PTHR22792">
    <property type="entry name" value="LUPUS LA PROTEIN-RELATED"/>
    <property type="match status" value="1"/>
</dbReference>
<organism evidence="6 7">
    <name type="scientific">Coregonus suidteri</name>
    <dbReference type="NCBI Taxonomy" id="861788"/>
    <lineage>
        <taxon>Eukaryota</taxon>
        <taxon>Metazoa</taxon>
        <taxon>Chordata</taxon>
        <taxon>Craniata</taxon>
        <taxon>Vertebrata</taxon>
        <taxon>Euteleostomi</taxon>
        <taxon>Actinopterygii</taxon>
        <taxon>Neopterygii</taxon>
        <taxon>Teleostei</taxon>
        <taxon>Protacanthopterygii</taxon>
        <taxon>Salmoniformes</taxon>
        <taxon>Salmonidae</taxon>
        <taxon>Coregoninae</taxon>
        <taxon>Coregonus</taxon>
    </lineage>
</organism>
<dbReference type="Proteomes" id="UP001356427">
    <property type="component" value="Unassembled WGS sequence"/>
</dbReference>
<dbReference type="SUPFAM" id="SSF46785">
    <property type="entry name" value="Winged helix' DNA-binding domain"/>
    <property type="match status" value="1"/>
</dbReference>
<feature type="region of interest" description="Disordered" evidence="4">
    <location>
        <begin position="401"/>
        <end position="426"/>
    </location>
</feature>
<evidence type="ECO:0000313" key="6">
    <source>
        <dbReference type="EMBL" id="KAK6293062.1"/>
    </source>
</evidence>
<keyword evidence="2 3" id="KW-0694">RNA-binding</keyword>
<dbReference type="SMART" id="SM00715">
    <property type="entry name" value="LA"/>
    <property type="match status" value="1"/>
</dbReference>
<dbReference type="PANTHER" id="PTHR22792:SF43">
    <property type="entry name" value="LA-RELATED PROTEIN 4B"/>
    <property type="match status" value="1"/>
</dbReference>